<feature type="region of interest" description="Disordered" evidence="2">
    <location>
        <begin position="1"/>
        <end position="63"/>
    </location>
</feature>
<proteinExistence type="predicted"/>
<feature type="compositionally biased region" description="Basic and acidic residues" evidence="2">
    <location>
        <begin position="132"/>
        <end position="146"/>
    </location>
</feature>
<accession>B4IHF1</accession>
<feature type="coiled-coil region" evidence="1">
    <location>
        <begin position="82"/>
        <end position="110"/>
    </location>
</feature>
<reference evidence="3 4" key="1">
    <citation type="journal article" date="2007" name="Nature">
        <title>Evolution of genes and genomes on the Drosophila phylogeny.</title>
        <authorList>
            <consortium name="Drosophila 12 Genomes Consortium"/>
            <person name="Clark A.G."/>
            <person name="Eisen M.B."/>
            <person name="Smith D.R."/>
            <person name="Bergman C.M."/>
            <person name="Oliver B."/>
            <person name="Markow T.A."/>
            <person name="Kaufman T.C."/>
            <person name="Kellis M."/>
            <person name="Gelbart W."/>
            <person name="Iyer V.N."/>
            <person name="Pollard D.A."/>
            <person name="Sackton T.B."/>
            <person name="Larracuente A.M."/>
            <person name="Singh N.D."/>
            <person name="Abad J.P."/>
            <person name="Abt D.N."/>
            <person name="Adryan B."/>
            <person name="Aguade M."/>
            <person name="Akashi H."/>
            <person name="Anderson W.W."/>
            <person name="Aquadro C.F."/>
            <person name="Ardell D.H."/>
            <person name="Arguello R."/>
            <person name="Artieri C.G."/>
            <person name="Barbash D.A."/>
            <person name="Barker D."/>
            <person name="Barsanti P."/>
            <person name="Batterham P."/>
            <person name="Batzoglou S."/>
            <person name="Begun D."/>
            <person name="Bhutkar A."/>
            <person name="Blanco E."/>
            <person name="Bosak S.A."/>
            <person name="Bradley R.K."/>
            <person name="Brand A.D."/>
            <person name="Brent M.R."/>
            <person name="Brooks A.N."/>
            <person name="Brown R.H."/>
            <person name="Butlin R.K."/>
            <person name="Caggese C."/>
            <person name="Calvi B.R."/>
            <person name="Bernardo de Carvalho A."/>
            <person name="Caspi A."/>
            <person name="Castrezana S."/>
            <person name="Celniker S.E."/>
            <person name="Chang J.L."/>
            <person name="Chapple C."/>
            <person name="Chatterji S."/>
            <person name="Chinwalla A."/>
            <person name="Civetta A."/>
            <person name="Clifton S.W."/>
            <person name="Comeron J.M."/>
            <person name="Costello J.C."/>
            <person name="Coyne J.A."/>
            <person name="Daub J."/>
            <person name="David R.G."/>
            <person name="Delcher A.L."/>
            <person name="Delehaunty K."/>
            <person name="Do C.B."/>
            <person name="Ebling H."/>
            <person name="Edwards K."/>
            <person name="Eickbush T."/>
            <person name="Evans J.D."/>
            <person name="Filipski A."/>
            <person name="Findeiss S."/>
            <person name="Freyhult E."/>
            <person name="Fulton L."/>
            <person name="Fulton R."/>
            <person name="Garcia A.C."/>
            <person name="Gardiner A."/>
            <person name="Garfield D.A."/>
            <person name="Garvin B.E."/>
            <person name="Gibson G."/>
            <person name="Gilbert D."/>
            <person name="Gnerre S."/>
            <person name="Godfrey J."/>
            <person name="Good R."/>
            <person name="Gotea V."/>
            <person name="Gravely B."/>
            <person name="Greenberg A.J."/>
            <person name="Griffiths-Jones S."/>
            <person name="Gross S."/>
            <person name="Guigo R."/>
            <person name="Gustafson E.A."/>
            <person name="Haerty W."/>
            <person name="Hahn M.W."/>
            <person name="Halligan D.L."/>
            <person name="Halpern A.L."/>
            <person name="Halter G.M."/>
            <person name="Han M.V."/>
            <person name="Heger A."/>
            <person name="Hillier L."/>
            <person name="Hinrichs A.S."/>
            <person name="Holmes I."/>
            <person name="Hoskins R.A."/>
            <person name="Hubisz M.J."/>
            <person name="Hultmark D."/>
            <person name="Huntley M.A."/>
            <person name="Jaffe D.B."/>
            <person name="Jagadeeshan S."/>
            <person name="Jeck W.R."/>
            <person name="Johnson J."/>
            <person name="Jones C.D."/>
            <person name="Jordan W.C."/>
            <person name="Karpen G.H."/>
            <person name="Kataoka E."/>
            <person name="Keightley P.D."/>
            <person name="Kheradpour P."/>
            <person name="Kirkness E.F."/>
            <person name="Koerich L.B."/>
            <person name="Kristiansen K."/>
            <person name="Kudrna D."/>
            <person name="Kulathinal R.J."/>
            <person name="Kumar S."/>
            <person name="Kwok R."/>
            <person name="Lander E."/>
            <person name="Langley C.H."/>
            <person name="Lapoint R."/>
            <person name="Lazzaro B.P."/>
            <person name="Lee S.J."/>
            <person name="Levesque L."/>
            <person name="Li R."/>
            <person name="Lin C.F."/>
            <person name="Lin M.F."/>
            <person name="Lindblad-Toh K."/>
            <person name="Llopart A."/>
            <person name="Long M."/>
            <person name="Low L."/>
            <person name="Lozovsky E."/>
            <person name="Lu J."/>
            <person name="Luo M."/>
            <person name="Machado C.A."/>
            <person name="Makalowski W."/>
            <person name="Marzo M."/>
            <person name="Matsuda M."/>
            <person name="Matzkin L."/>
            <person name="McAllister B."/>
            <person name="McBride C.S."/>
            <person name="McKernan B."/>
            <person name="McKernan K."/>
            <person name="Mendez-Lago M."/>
            <person name="Minx P."/>
            <person name="Mollenhauer M.U."/>
            <person name="Montooth K."/>
            <person name="Mount S.M."/>
            <person name="Mu X."/>
            <person name="Myers E."/>
            <person name="Negre B."/>
            <person name="Newfeld S."/>
            <person name="Nielsen R."/>
            <person name="Noor M.A."/>
            <person name="O'Grady P."/>
            <person name="Pachter L."/>
            <person name="Papaceit M."/>
            <person name="Parisi M.J."/>
            <person name="Parisi M."/>
            <person name="Parts L."/>
            <person name="Pedersen J.S."/>
            <person name="Pesole G."/>
            <person name="Phillippy A.M."/>
            <person name="Ponting C.P."/>
            <person name="Pop M."/>
            <person name="Porcelli D."/>
            <person name="Powell J.R."/>
            <person name="Prohaska S."/>
            <person name="Pruitt K."/>
            <person name="Puig M."/>
            <person name="Quesneville H."/>
            <person name="Ram K.R."/>
            <person name="Rand D."/>
            <person name="Rasmussen M.D."/>
            <person name="Reed L.K."/>
            <person name="Reenan R."/>
            <person name="Reily A."/>
            <person name="Remington K.A."/>
            <person name="Rieger T.T."/>
            <person name="Ritchie M.G."/>
            <person name="Robin C."/>
            <person name="Rogers Y.H."/>
            <person name="Rohde C."/>
            <person name="Rozas J."/>
            <person name="Rubenfield M.J."/>
            <person name="Ruiz A."/>
            <person name="Russo S."/>
            <person name="Salzberg S.L."/>
            <person name="Sanchez-Gracia A."/>
            <person name="Saranga D.J."/>
            <person name="Sato H."/>
            <person name="Schaeffer S.W."/>
            <person name="Schatz M.C."/>
            <person name="Schlenke T."/>
            <person name="Schwartz R."/>
            <person name="Segarra C."/>
            <person name="Singh R.S."/>
            <person name="Sirot L."/>
            <person name="Sirota M."/>
            <person name="Sisneros N.B."/>
            <person name="Smith C.D."/>
            <person name="Smith T.F."/>
            <person name="Spieth J."/>
            <person name="Stage D.E."/>
            <person name="Stark A."/>
            <person name="Stephan W."/>
            <person name="Strausberg R.L."/>
            <person name="Strempel S."/>
            <person name="Sturgill D."/>
            <person name="Sutton G."/>
            <person name="Sutton G.G."/>
            <person name="Tao W."/>
            <person name="Teichmann S."/>
            <person name="Tobari Y.N."/>
            <person name="Tomimura Y."/>
            <person name="Tsolas J.M."/>
            <person name="Valente V.L."/>
            <person name="Venter E."/>
            <person name="Venter J.C."/>
            <person name="Vicario S."/>
            <person name="Vieira F.G."/>
            <person name="Vilella A.J."/>
            <person name="Villasante A."/>
            <person name="Walenz B."/>
            <person name="Wang J."/>
            <person name="Wasserman M."/>
            <person name="Watts T."/>
            <person name="Wilson D."/>
            <person name="Wilson R.K."/>
            <person name="Wing R.A."/>
            <person name="Wolfner M.F."/>
            <person name="Wong A."/>
            <person name="Wong G.K."/>
            <person name="Wu C.I."/>
            <person name="Wu G."/>
            <person name="Yamamoto D."/>
            <person name="Yang H.P."/>
            <person name="Yang S.P."/>
            <person name="Yorke J.A."/>
            <person name="Yoshida K."/>
            <person name="Zdobnov E."/>
            <person name="Zhang P."/>
            <person name="Zhang Y."/>
            <person name="Zimin A.V."/>
            <person name="Baldwin J."/>
            <person name="Abdouelleil A."/>
            <person name="Abdulkadir J."/>
            <person name="Abebe A."/>
            <person name="Abera B."/>
            <person name="Abreu J."/>
            <person name="Acer S.C."/>
            <person name="Aftuck L."/>
            <person name="Alexander A."/>
            <person name="An P."/>
            <person name="Anderson E."/>
            <person name="Anderson S."/>
            <person name="Arachi H."/>
            <person name="Azer M."/>
            <person name="Bachantsang P."/>
            <person name="Barry A."/>
            <person name="Bayul T."/>
            <person name="Berlin A."/>
            <person name="Bessette D."/>
            <person name="Bloom T."/>
            <person name="Blye J."/>
            <person name="Boguslavskiy L."/>
            <person name="Bonnet C."/>
            <person name="Boukhgalter B."/>
            <person name="Bourzgui I."/>
            <person name="Brown A."/>
            <person name="Cahill P."/>
            <person name="Channer S."/>
            <person name="Cheshatsang Y."/>
            <person name="Chuda L."/>
            <person name="Citroen M."/>
            <person name="Collymore A."/>
            <person name="Cooke P."/>
            <person name="Costello M."/>
            <person name="D'Aco K."/>
            <person name="Daza R."/>
            <person name="De Haan G."/>
            <person name="DeGray S."/>
            <person name="DeMaso C."/>
            <person name="Dhargay N."/>
            <person name="Dooley K."/>
            <person name="Dooley E."/>
            <person name="Doricent M."/>
            <person name="Dorje P."/>
            <person name="Dorjee K."/>
            <person name="Dupes A."/>
            <person name="Elong R."/>
            <person name="Falk J."/>
            <person name="Farina A."/>
            <person name="Faro S."/>
            <person name="Ferguson D."/>
            <person name="Fisher S."/>
            <person name="Foley C.D."/>
            <person name="Franke A."/>
            <person name="Friedrich D."/>
            <person name="Gadbois L."/>
            <person name="Gearin G."/>
            <person name="Gearin C.R."/>
            <person name="Giannoukos G."/>
            <person name="Goode T."/>
            <person name="Graham J."/>
            <person name="Grandbois E."/>
            <person name="Grewal S."/>
            <person name="Gyaltsen K."/>
            <person name="Hafez N."/>
            <person name="Hagos B."/>
            <person name="Hall J."/>
            <person name="Henson C."/>
            <person name="Hollinger A."/>
            <person name="Honan T."/>
            <person name="Huard M.D."/>
            <person name="Hughes L."/>
            <person name="Hurhula B."/>
            <person name="Husby M.E."/>
            <person name="Kamat A."/>
            <person name="Kanga B."/>
            <person name="Kashin S."/>
            <person name="Khazanovich D."/>
            <person name="Kisner P."/>
            <person name="Lance K."/>
            <person name="Lara M."/>
            <person name="Lee W."/>
            <person name="Lennon N."/>
            <person name="Letendre F."/>
            <person name="LeVine R."/>
            <person name="Lipovsky A."/>
            <person name="Liu X."/>
            <person name="Liu J."/>
            <person name="Liu S."/>
            <person name="Lokyitsang T."/>
            <person name="Lokyitsang Y."/>
            <person name="Lubonja R."/>
            <person name="Lui A."/>
            <person name="MacDonald P."/>
            <person name="Magnisalis V."/>
            <person name="Maru K."/>
            <person name="Matthews C."/>
            <person name="McCusker W."/>
            <person name="McDonough S."/>
            <person name="Mehta T."/>
            <person name="Meldrim J."/>
            <person name="Meneus L."/>
            <person name="Mihai O."/>
            <person name="Mihalev A."/>
            <person name="Mihova T."/>
            <person name="Mittelman R."/>
            <person name="Mlenga V."/>
            <person name="Montmayeur A."/>
            <person name="Mulrain L."/>
            <person name="Navidi A."/>
            <person name="Naylor J."/>
            <person name="Negash T."/>
            <person name="Nguyen T."/>
            <person name="Nguyen N."/>
            <person name="Nicol R."/>
            <person name="Norbu C."/>
            <person name="Norbu N."/>
            <person name="Novod N."/>
            <person name="O'Neill B."/>
            <person name="Osman S."/>
            <person name="Markiewicz E."/>
            <person name="Oyono O.L."/>
            <person name="Patti C."/>
            <person name="Phunkhang P."/>
            <person name="Pierre F."/>
            <person name="Priest M."/>
            <person name="Raghuraman S."/>
            <person name="Rege F."/>
            <person name="Reyes R."/>
            <person name="Rise C."/>
            <person name="Rogov P."/>
            <person name="Ross K."/>
            <person name="Ryan E."/>
            <person name="Settipalli S."/>
            <person name="Shea T."/>
            <person name="Sherpa N."/>
            <person name="Shi L."/>
            <person name="Shih D."/>
            <person name="Sparrow T."/>
            <person name="Spaulding J."/>
            <person name="Stalker J."/>
            <person name="Stange-Thomann N."/>
            <person name="Stavropoulos S."/>
            <person name="Stone C."/>
            <person name="Strader C."/>
            <person name="Tesfaye S."/>
            <person name="Thomson T."/>
            <person name="Thoulutsang Y."/>
            <person name="Thoulutsang D."/>
            <person name="Topham K."/>
            <person name="Topping I."/>
            <person name="Tsamla T."/>
            <person name="Vassiliev H."/>
            <person name="Vo A."/>
            <person name="Wangchuk T."/>
            <person name="Wangdi T."/>
            <person name="Weiand M."/>
            <person name="Wilkinson J."/>
            <person name="Wilson A."/>
            <person name="Yadav S."/>
            <person name="Young G."/>
            <person name="Yu Q."/>
            <person name="Zembek L."/>
            <person name="Zhong D."/>
            <person name="Zimmer A."/>
            <person name="Zwirko Z."/>
            <person name="Jaffe D.B."/>
            <person name="Alvarez P."/>
            <person name="Brockman W."/>
            <person name="Butler J."/>
            <person name="Chin C."/>
            <person name="Gnerre S."/>
            <person name="Grabherr M."/>
            <person name="Kleber M."/>
            <person name="Mauceli E."/>
            <person name="MacCallum I."/>
        </authorList>
    </citation>
    <scope>NUCLEOTIDE SEQUENCE [LARGE SCALE GENOMIC DNA]</scope>
    <source>
        <strain evidence="4">Rob3c / Tucson 14021-0248.25</strain>
    </source>
</reference>
<dbReference type="KEGG" id="dse:6618795"/>
<keyword evidence="1" id="KW-0175">Coiled coil</keyword>
<dbReference type="EMBL" id="CH480838">
    <property type="protein sequence ID" value="EDW49175.1"/>
    <property type="molecule type" value="Genomic_DNA"/>
</dbReference>
<dbReference type="STRING" id="7238.B4IHF1"/>
<sequence length="146" mass="16200">MGCSSSKTSATVEDTKSSKPCSAKSSTTRMAAKKEYPASEAFTIPLESDDSPEMPLNETVRQPPKRIQQLLQEAASSEPLTLEELEEKQLKAEQRRQELMQQKLEILHKNAQMLMKPHGETAGEGEGEGEGEGDRNKVEEEQPEKV</sequence>
<dbReference type="AlphaFoldDB" id="B4IHF1"/>
<gene>
    <name evidence="3" type="primary">Dsec\GM11855</name>
    <name evidence="3" type="ORF">Dsec_GM11855</name>
</gene>
<feature type="region of interest" description="Disordered" evidence="2">
    <location>
        <begin position="113"/>
        <end position="146"/>
    </location>
</feature>
<keyword evidence="4" id="KW-1185">Reference proteome</keyword>
<evidence type="ECO:0000313" key="4">
    <source>
        <dbReference type="Proteomes" id="UP000001292"/>
    </source>
</evidence>
<name>B4IHF1_DROSE</name>
<evidence type="ECO:0000256" key="1">
    <source>
        <dbReference type="SAM" id="Coils"/>
    </source>
</evidence>
<dbReference type="PhylomeDB" id="B4IHF1"/>
<feature type="compositionally biased region" description="Polar residues" evidence="2">
    <location>
        <begin position="1"/>
        <end position="29"/>
    </location>
</feature>
<evidence type="ECO:0000256" key="2">
    <source>
        <dbReference type="SAM" id="MobiDB-lite"/>
    </source>
</evidence>
<organism evidence="4">
    <name type="scientific">Drosophila sechellia</name>
    <name type="common">Fruit fly</name>
    <dbReference type="NCBI Taxonomy" id="7238"/>
    <lineage>
        <taxon>Eukaryota</taxon>
        <taxon>Metazoa</taxon>
        <taxon>Ecdysozoa</taxon>
        <taxon>Arthropoda</taxon>
        <taxon>Hexapoda</taxon>
        <taxon>Insecta</taxon>
        <taxon>Pterygota</taxon>
        <taxon>Neoptera</taxon>
        <taxon>Endopterygota</taxon>
        <taxon>Diptera</taxon>
        <taxon>Brachycera</taxon>
        <taxon>Muscomorpha</taxon>
        <taxon>Ephydroidea</taxon>
        <taxon>Drosophilidae</taxon>
        <taxon>Drosophila</taxon>
        <taxon>Sophophora</taxon>
    </lineage>
</organism>
<dbReference type="HOGENOM" id="CLU_146248_0_0_1"/>
<protein>
    <submittedName>
        <fullName evidence="3">GM11855</fullName>
    </submittedName>
</protein>
<dbReference type="Proteomes" id="UP000001292">
    <property type="component" value="Unassembled WGS sequence"/>
</dbReference>
<evidence type="ECO:0000313" key="3">
    <source>
        <dbReference type="EMBL" id="EDW49175.1"/>
    </source>
</evidence>
<dbReference type="OMA" id="MASNKEY"/>